<name>A0A4Z2J8D1_9TELE</name>
<accession>A0A4Z2J8D1</accession>
<dbReference type="AlphaFoldDB" id="A0A4Z2J8D1"/>
<dbReference type="Proteomes" id="UP000314294">
    <property type="component" value="Unassembled WGS sequence"/>
</dbReference>
<evidence type="ECO:0000313" key="2">
    <source>
        <dbReference type="Proteomes" id="UP000314294"/>
    </source>
</evidence>
<reference evidence="1 2" key="1">
    <citation type="submission" date="2019-03" db="EMBL/GenBank/DDBJ databases">
        <title>First draft genome of Liparis tanakae, snailfish: a comprehensive survey of snailfish specific genes.</title>
        <authorList>
            <person name="Kim W."/>
            <person name="Song I."/>
            <person name="Jeong J.-H."/>
            <person name="Kim D."/>
            <person name="Kim S."/>
            <person name="Ryu S."/>
            <person name="Song J.Y."/>
            <person name="Lee S.K."/>
        </authorList>
    </citation>
    <scope>NUCLEOTIDE SEQUENCE [LARGE SCALE GENOMIC DNA]</scope>
    <source>
        <tissue evidence="1">Muscle</tissue>
    </source>
</reference>
<keyword evidence="2" id="KW-1185">Reference proteome</keyword>
<sequence length="118" mass="13058">MDSPPTAVSTIRKTMSTVSHSFPTKVEWLWISSSSRVRKLQLMVSLDIDPNQENQQVAGLNPLDSRPTLAQAVELNPNTSVPQDTRHRVLVSLNPRPLISVPSSHFASFTLSSNIKQP</sequence>
<gene>
    <name evidence="1" type="ORF">EYF80_003757</name>
</gene>
<protein>
    <submittedName>
        <fullName evidence="1">Uncharacterized protein</fullName>
    </submittedName>
</protein>
<proteinExistence type="predicted"/>
<comment type="caution">
    <text evidence="1">The sequence shown here is derived from an EMBL/GenBank/DDBJ whole genome shotgun (WGS) entry which is preliminary data.</text>
</comment>
<evidence type="ECO:0000313" key="1">
    <source>
        <dbReference type="EMBL" id="TNN85913.1"/>
    </source>
</evidence>
<organism evidence="1 2">
    <name type="scientific">Liparis tanakae</name>
    <name type="common">Tanaka's snailfish</name>
    <dbReference type="NCBI Taxonomy" id="230148"/>
    <lineage>
        <taxon>Eukaryota</taxon>
        <taxon>Metazoa</taxon>
        <taxon>Chordata</taxon>
        <taxon>Craniata</taxon>
        <taxon>Vertebrata</taxon>
        <taxon>Euteleostomi</taxon>
        <taxon>Actinopterygii</taxon>
        <taxon>Neopterygii</taxon>
        <taxon>Teleostei</taxon>
        <taxon>Neoteleostei</taxon>
        <taxon>Acanthomorphata</taxon>
        <taxon>Eupercaria</taxon>
        <taxon>Perciformes</taxon>
        <taxon>Cottioidei</taxon>
        <taxon>Cottales</taxon>
        <taxon>Liparidae</taxon>
        <taxon>Liparis</taxon>
    </lineage>
</organism>
<dbReference type="EMBL" id="SRLO01000018">
    <property type="protein sequence ID" value="TNN85913.1"/>
    <property type="molecule type" value="Genomic_DNA"/>
</dbReference>